<keyword evidence="2" id="KW-1185">Reference proteome</keyword>
<dbReference type="EMBL" id="JAJAWG010000001">
    <property type="protein sequence ID" value="MCB5194763.1"/>
    <property type="molecule type" value="Genomic_DNA"/>
</dbReference>
<dbReference type="PANTHER" id="PTHR30292">
    <property type="entry name" value="UNCHARACTERIZED PROTEIN YBGL-RELATED"/>
    <property type="match status" value="1"/>
</dbReference>
<dbReference type="Pfam" id="PF03746">
    <property type="entry name" value="LamB_YcsF"/>
    <property type="match status" value="1"/>
</dbReference>
<dbReference type="Gene3D" id="3.20.20.370">
    <property type="entry name" value="Glycoside hydrolase/deacetylase"/>
    <property type="match status" value="1"/>
</dbReference>
<dbReference type="RefSeq" id="WP_226762590.1">
    <property type="nucleotide sequence ID" value="NZ_JAJAWG010000001.1"/>
</dbReference>
<comment type="caution">
    <text evidence="1">The sequence shown here is derived from an EMBL/GenBank/DDBJ whole genome shotgun (WGS) entry which is preliminary data.</text>
</comment>
<dbReference type="SUPFAM" id="SSF88713">
    <property type="entry name" value="Glycoside hydrolase/deacetylase"/>
    <property type="match status" value="1"/>
</dbReference>
<gene>
    <name evidence="1" type="ORF">LG219_00480</name>
</gene>
<proteinExistence type="predicted"/>
<dbReference type="Proteomes" id="UP001198034">
    <property type="component" value="Unassembled WGS sequence"/>
</dbReference>
<dbReference type="PANTHER" id="PTHR30292:SF0">
    <property type="entry name" value="5-OXOPROLINASE SUBUNIT A"/>
    <property type="match status" value="1"/>
</dbReference>
<accession>A0ABS8BGC7</accession>
<organism evidence="1 2">
    <name type="scientific">Deefgea salmonis</name>
    <dbReference type="NCBI Taxonomy" id="2875502"/>
    <lineage>
        <taxon>Bacteria</taxon>
        <taxon>Pseudomonadati</taxon>
        <taxon>Pseudomonadota</taxon>
        <taxon>Betaproteobacteria</taxon>
        <taxon>Neisseriales</taxon>
        <taxon>Chitinibacteraceae</taxon>
        <taxon>Deefgea</taxon>
    </lineage>
</organism>
<sequence>MIEQGVVLELNADFGRDQDLDSQWMPLVSLANIACGGHAGSVESMRAAVHLAHQYGVRIGAAPSYPDRANLGQRSLSMHPSQLVFSITAQLWAMKAVCIEEGVSVAYVKLHGALYRDAAKNPVLADQIAQLIFEIDPDLSVMAPLHSELLLAATARGLTTISESSLGHCDAGDAASSLGLDTSKIRDWSASEQQALALVGQVQSLSVSGDNYLALAQTLAIRQFLLNLGVRLCAESGQKGE</sequence>
<dbReference type="InterPro" id="IPR011330">
    <property type="entry name" value="Glyco_hydro/deAcase_b/a-brl"/>
</dbReference>
<name>A0ABS8BGC7_9NEIS</name>
<evidence type="ECO:0000313" key="1">
    <source>
        <dbReference type="EMBL" id="MCB5194763.1"/>
    </source>
</evidence>
<dbReference type="InterPro" id="IPR005501">
    <property type="entry name" value="LamB/YcsF/PxpA-like"/>
</dbReference>
<evidence type="ECO:0000313" key="2">
    <source>
        <dbReference type="Proteomes" id="UP001198034"/>
    </source>
</evidence>
<reference evidence="1 2" key="1">
    <citation type="submission" date="2021-10" db="EMBL/GenBank/DDBJ databases">
        <authorList>
            <person name="Chen M."/>
        </authorList>
    </citation>
    <scope>NUCLEOTIDE SEQUENCE [LARGE SCALE GENOMIC DNA]</scope>
    <source>
        <strain evidence="1 2">H3-26</strain>
    </source>
</reference>
<protein>
    <submittedName>
        <fullName evidence="1">LamB/YcsF family protein</fullName>
    </submittedName>
</protein>